<dbReference type="Pfam" id="PF02518">
    <property type="entry name" value="HATPase_c"/>
    <property type="match status" value="1"/>
</dbReference>
<dbReference type="Gene3D" id="3.30.450.20">
    <property type="entry name" value="PAS domain"/>
    <property type="match status" value="1"/>
</dbReference>
<organism evidence="16 18">
    <name type="scientific">Candidatus Chlorohelix allophototropha</name>
    <dbReference type="NCBI Taxonomy" id="3003348"/>
    <lineage>
        <taxon>Bacteria</taxon>
        <taxon>Bacillati</taxon>
        <taxon>Chloroflexota</taxon>
        <taxon>Chloroflexia</taxon>
        <taxon>Candidatus Chloroheliales</taxon>
        <taxon>Candidatus Chloroheliaceae</taxon>
        <taxon>Candidatus Chlorohelix</taxon>
    </lineage>
</organism>
<evidence type="ECO:0000256" key="11">
    <source>
        <dbReference type="ARBA" id="ARBA00023012"/>
    </source>
</evidence>
<dbReference type="InterPro" id="IPR036097">
    <property type="entry name" value="HisK_dim/P_sf"/>
</dbReference>
<dbReference type="InterPro" id="IPR050351">
    <property type="entry name" value="BphY/WalK/GraS-like"/>
</dbReference>
<evidence type="ECO:0000313" key="18">
    <source>
        <dbReference type="Proteomes" id="UP000521676"/>
    </source>
</evidence>
<evidence type="ECO:0000256" key="5">
    <source>
        <dbReference type="ARBA" id="ARBA00022679"/>
    </source>
</evidence>
<dbReference type="PRINTS" id="PR00344">
    <property type="entry name" value="BCTRLSENSOR"/>
</dbReference>
<dbReference type="GO" id="GO:0030295">
    <property type="term" value="F:protein kinase activator activity"/>
    <property type="evidence" value="ECO:0007669"/>
    <property type="project" value="TreeGrafter"/>
</dbReference>
<proteinExistence type="predicted"/>
<dbReference type="NCBIfam" id="TIGR00229">
    <property type="entry name" value="sensory_box"/>
    <property type="match status" value="1"/>
</dbReference>
<evidence type="ECO:0000313" key="19">
    <source>
        <dbReference type="Proteomes" id="UP001431572"/>
    </source>
</evidence>
<dbReference type="InterPro" id="IPR000014">
    <property type="entry name" value="PAS"/>
</dbReference>
<dbReference type="AlphaFoldDB" id="A0A8T7M708"/>
<dbReference type="GO" id="GO:0016020">
    <property type="term" value="C:membrane"/>
    <property type="evidence" value="ECO:0007669"/>
    <property type="project" value="UniProtKB-SubCell"/>
</dbReference>
<evidence type="ECO:0000256" key="2">
    <source>
        <dbReference type="ARBA" id="ARBA00004141"/>
    </source>
</evidence>
<sequence>MKKPRLRNNQKQVSEETRNLLDTAITNLVQALGSKASVLVFWDAYREAPSRYSTYGLSPTALKEIQPTLEDLTRRLAERSGSGTEELGALQAEINLQQLNTRIVALPIQSEGRFIAALCLLQPASVHLETTDLTDYPMASSTHQLVKPEEDFISPEIEPGFAVEPAELVTRNARLVKRLVEENQWLQTIFSYSPDGILIVNADCNIIGFNPAFSRLTGWSVDELRGHNCDEALRLSPKGFGEHCRVLCPLKMGLMTASGPAQRHAEVVLITKDAEERAVELSYSVILSPRGDVLGGVIGARDITARKEAEELQNTFLSVVSHELQTPIAIIKGYAGLYADETTEIKPAQVREKMKIIEEESERLSKLVDNLLYASRIQAGGIELERNPIDLERLIRRVAQKMKTVSNQHLIGTDLPEDLPAVLGDYDKIQEVLVNLVENAIKYSPHGGDIIISAEPTNTEVIIRVSDQGIGVPAADRERIFERFSRLDSRYVRERKGAGLGLYICKAIVEAHGGRIWVEAAESGNMGTLGSRFCFSLPREVPAQLPVLFGKI</sequence>
<dbReference type="SMART" id="SM00091">
    <property type="entry name" value="PAS"/>
    <property type="match status" value="1"/>
</dbReference>
<evidence type="ECO:0000256" key="6">
    <source>
        <dbReference type="ARBA" id="ARBA00022692"/>
    </source>
</evidence>
<evidence type="ECO:0000256" key="7">
    <source>
        <dbReference type="ARBA" id="ARBA00022741"/>
    </source>
</evidence>
<dbReference type="InterPro" id="IPR005467">
    <property type="entry name" value="His_kinase_dom"/>
</dbReference>
<dbReference type="InterPro" id="IPR000700">
    <property type="entry name" value="PAS-assoc_C"/>
</dbReference>
<keyword evidence="6" id="KW-0812">Transmembrane</keyword>
<dbReference type="InterPro" id="IPR003661">
    <property type="entry name" value="HisK_dim/P_dom"/>
</dbReference>
<keyword evidence="7" id="KW-0547">Nucleotide-binding</keyword>
<keyword evidence="9 17" id="KW-0067">ATP-binding</keyword>
<dbReference type="SUPFAM" id="SSF55785">
    <property type="entry name" value="PYP-like sensor domain (PAS domain)"/>
    <property type="match status" value="1"/>
</dbReference>
<keyword evidence="10" id="KW-1133">Transmembrane helix</keyword>
<evidence type="ECO:0000256" key="3">
    <source>
        <dbReference type="ARBA" id="ARBA00012438"/>
    </source>
</evidence>
<evidence type="ECO:0000256" key="9">
    <source>
        <dbReference type="ARBA" id="ARBA00022840"/>
    </source>
</evidence>
<dbReference type="Proteomes" id="UP000521676">
    <property type="component" value="Unassembled WGS sequence"/>
</dbReference>
<dbReference type="InterPro" id="IPR003594">
    <property type="entry name" value="HATPase_dom"/>
</dbReference>
<dbReference type="InterPro" id="IPR004358">
    <property type="entry name" value="Sig_transdc_His_kin-like_C"/>
</dbReference>
<dbReference type="PROSITE" id="PS50112">
    <property type="entry name" value="PAS"/>
    <property type="match status" value="1"/>
</dbReference>
<dbReference type="Gene3D" id="3.30.565.10">
    <property type="entry name" value="Histidine kinase-like ATPase, C-terminal domain"/>
    <property type="match status" value="1"/>
</dbReference>
<evidence type="ECO:0000256" key="8">
    <source>
        <dbReference type="ARBA" id="ARBA00022777"/>
    </source>
</evidence>
<dbReference type="RefSeq" id="WP_341471641.1">
    <property type="nucleotide sequence ID" value="NZ_CP128400.1"/>
</dbReference>
<dbReference type="FunFam" id="1.10.287.130:FF:000001">
    <property type="entry name" value="Two-component sensor histidine kinase"/>
    <property type="match status" value="1"/>
</dbReference>
<dbReference type="SUPFAM" id="SSF55874">
    <property type="entry name" value="ATPase domain of HSP90 chaperone/DNA topoisomerase II/histidine kinase"/>
    <property type="match status" value="1"/>
</dbReference>
<dbReference type="EC" id="2.7.13.3" evidence="3"/>
<dbReference type="Proteomes" id="UP001431572">
    <property type="component" value="Chromosome 2"/>
</dbReference>
<comment type="catalytic activity">
    <reaction evidence="1">
        <text>ATP + protein L-histidine = ADP + protein N-phospho-L-histidine.</text>
        <dbReference type="EC" id="2.7.13.3"/>
    </reaction>
</comment>
<evidence type="ECO:0000256" key="10">
    <source>
        <dbReference type="ARBA" id="ARBA00022989"/>
    </source>
</evidence>
<dbReference type="PROSITE" id="PS50109">
    <property type="entry name" value="HIS_KIN"/>
    <property type="match status" value="1"/>
</dbReference>
<dbReference type="FunFam" id="3.30.565.10:FF:000006">
    <property type="entry name" value="Sensor histidine kinase WalK"/>
    <property type="match status" value="1"/>
</dbReference>
<evidence type="ECO:0000256" key="12">
    <source>
        <dbReference type="ARBA" id="ARBA00023136"/>
    </source>
</evidence>
<reference evidence="16 18" key="1">
    <citation type="submission" date="2020-06" db="EMBL/GenBank/DDBJ databases">
        <title>Anoxygenic phototrophic Chloroflexota member uses a Type I reaction center.</title>
        <authorList>
            <person name="Tsuji J.M."/>
            <person name="Shaw N.A."/>
            <person name="Nagashima S."/>
            <person name="Venkiteswaran J."/>
            <person name="Schiff S.L."/>
            <person name="Hanada S."/>
            <person name="Tank M."/>
            <person name="Neufeld J.D."/>
        </authorList>
    </citation>
    <scope>NUCLEOTIDE SEQUENCE [LARGE SCALE GENOMIC DNA]</scope>
    <source>
        <strain evidence="16">L227-S17</strain>
    </source>
</reference>
<keyword evidence="19" id="KW-1185">Reference proteome</keyword>
<feature type="domain" description="PAS" evidence="14">
    <location>
        <begin position="182"/>
        <end position="228"/>
    </location>
</feature>
<name>A0A8T7M708_9CHLR</name>
<evidence type="ECO:0000259" key="13">
    <source>
        <dbReference type="PROSITE" id="PS50109"/>
    </source>
</evidence>
<dbReference type="CDD" id="cd00130">
    <property type="entry name" value="PAS"/>
    <property type="match status" value="1"/>
</dbReference>
<dbReference type="SMART" id="SM00388">
    <property type="entry name" value="HisKA"/>
    <property type="match status" value="1"/>
</dbReference>
<gene>
    <name evidence="16" type="ORF">HXX08_18580</name>
    <name evidence="17" type="ORF">OZ401_003398</name>
</gene>
<dbReference type="GO" id="GO:0000156">
    <property type="term" value="F:phosphorelay response regulator activity"/>
    <property type="evidence" value="ECO:0007669"/>
    <property type="project" value="TreeGrafter"/>
</dbReference>
<feature type="domain" description="Histidine kinase" evidence="13">
    <location>
        <begin position="319"/>
        <end position="541"/>
    </location>
</feature>
<keyword evidence="5" id="KW-0808">Transferase</keyword>
<dbReference type="PANTHER" id="PTHR42878">
    <property type="entry name" value="TWO-COMPONENT HISTIDINE KINASE"/>
    <property type="match status" value="1"/>
</dbReference>
<dbReference type="EMBL" id="CP128400">
    <property type="protein sequence ID" value="WJW69768.1"/>
    <property type="molecule type" value="Genomic_DNA"/>
</dbReference>
<dbReference type="Gene3D" id="1.10.287.130">
    <property type="match status" value="1"/>
</dbReference>
<keyword evidence="8" id="KW-0418">Kinase</keyword>
<dbReference type="SUPFAM" id="SSF47384">
    <property type="entry name" value="Homodimeric domain of signal transducing histidine kinase"/>
    <property type="match status" value="1"/>
</dbReference>
<keyword evidence="11" id="KW-0902">Two-component regulatory system</keyword>
<dbReference type="PROSITE" id="PS50113">
    <property type="entry name" value="PAC"/>
    <property type="match status" value="1"/>
</dbReference>
<comment type="subcellular location">
    <subcellularLocation>
        <location evidence="2">Membrane</location>
        <topology evidence="2">Multi-pass membrane protein</topology>
    </subcellularLocation>
</comment>
<dbReference type="InterPro" id="IPR036890">
    <property type="entry name" value="HATPase_C_sf"/>
</dbReference>
<evidence type="ECO:0000313" key="17">
    <source>
        <dbReference type="EMBL" id="WJW69768.1"/>
    </source>
</evidence>
<dbReference type="CDD" id="cd00082">
    <property type="entry name" value="HisKA"/>
    <property type="match status" value="1"/>
</dbReference>
<accession>A0A8T7M708</accession>
<dbReference type="CDD" id="cd00075">
    <property type="entry name" value="HATPase"/>
    <property type="match status" value="1"/>
</dbReference>
<dbReference type="InterPro" id="IPR035965">
    <property type="entry name" value="PAS-like_dom_sf"/>
</dbReference>
<evidence type="ECO:0000256" key="4">
    <source>
        <dbReference type="ARBA" id="ARBA00022553"/>
    </source>
</evidence>
<dbReference type="Pfam" id="PF13426">
    <property type="entry name" value="PAS_9"/>
    <property type="match status" value="1"/>
</dbReference>
<reference evidence="17" key="2">
    <citation type="journal article" date="2024" name="Nature">
        <title>Anoxygenic phototroph of the Chloroflexota uses a type I reaction centre.</title>
        <authorList>
            <person name="Tsuji J.M."/>
            <person name="Shaw N.A."/>
            <person name="Nagashima S."/>
            <person name="Venkiteswaran J.J."/>
            <person name="Schiff S.L."/>
            <person name="Watanabe T."/>
            <person name="Fukui M."/>
            <person name="Hanada S."/>
            <person name="Tank M."/>
            <person name="Neufeld J.D."/>
        </authorList>
    </citation>
    <scope>NUCLEOTIDE SEQUENCE</scope>
    <source>
        <strain evidence="17">L227-S17</strain>
    </source>
</reference>
<dbReference type="GO" id="GO:0005524">
    <property type="term" value="F:ATP binding"/>
    <property type="evidence" value="ECO:0007669"/>
    <property type="project" value="UniProtKB-KW"/>
</dbReference>
<keyword evidence="4" id="KW-0597">Phosphoprotein</keyword>
<keyword evidence="12" id="KW-0472">Membrane</keyword>
<evidence type="ECO:0000256" key="1">
    <source>
        <dbReference type="ARBA" id="ARBA00000085"/>
    </source>
</evidence>
<feature type="domain" description="PAC" evidence="15">
    <location>
        <begin position="263"/>
        <end position="315"/>
    </location>
</feature>
<dbReference type="PANTHER" id="PTHR42878:SF7">
    <property type="entry name" value="SENSOR HISTIDINE KINASE GLRK"/>
    <property type="match status" value="1"/>
</dbReference>
<evidence type="ECO:0000313" key="16">
    <source>
        <dbReference type="EMBL" id="NWJ47864.1"/>
    </source>
</evidence>
<dbReference type="GO" id="GO:0000155">
    <property type="term" value="F:phosphorelay sensor kinase activity"/>
    <property type="evidence" value="ECO:0007669"/>
    <property type="project" value="InterPro"/>
</dbReference>
<protein>
    <recommendedName>
        <fullName evidence="3">histidine kinase</fullName>
        <ecNumber evidence="3">2.7.13.3</ecNumber>
    </recommendedName>
</protein>
<dbReference type="Pfam" id="PF00512">
    <property type="entry name" value="HisKA"/>
    <property type="match status" value="1"/>
</dbReference>
<dbReference type="SMART" id="SM00387">
    <property type="entry name" value="HATPase_c"/>
    <property type="match status" value="1"/>
</dbReference>
<evidence type="ECO:0000259" key="14">
    <source>
        <dbReference type="PROSITE" id="PS50112"/>
    </source>
</evidence>
<dbReference type="GO" id="GO:0007234">
    <property type="term" value="P:osmosensory signaling via phosphorelay pathway"/>
    <property type="evidence" value="ECO:0007669"/>
    <property type="project" value="TreeGrafter"/>
</dbReference>
<evidence type="ECO:0000259" key="15">
    <source>
        <dbReference type="PROSITE" id="PS50113"/>
    </source>
</evidence>
<dbReference type="EMBL" id="JACATZ010000003">
    <property type="protein sequence ID" value="NWJ47864.1"/>
    <property type="molecule type" value="Genomic_DNA"/>
</dbReference>